<gene>
    <name evidence="9" type="ORF">CSOL1703_00005913</name>
</gene>
<keyword evidence="3 7" id="KW-0812">Transmembrane</keyword>
<feature type="transmembrane region" description="Helical" evidence="7">
    <location>
        <begin position="421"/>
        <end position="439"/>
    </location>
</feature>
<keyword evidence="2" id="KW-0813">Transport</keyword>
<feature type="transmembrane region" description="Helical" evidence="7">
    <location>
        <begin position="395"/>
        <end position="414"/>
    </location>
</feature>
<dbReference type="PANTHER" id="PTHR43791:SF43">
    <property type="entry name" value="MAJOR FACILITATOR SUPERFAMILY (MFS) PROFILE DOMAIN-CONTAINING PROTEIN"/>
    <property type="match status" value="1"/>
</dbReference>
<feature type="transmembrane region" description="Helical" evidence="7">
    <location>
        <begin position="483"/>
        <end position="504"/>
    </location>
</feature>
<dbReference type="Pfam" id="PF07690">
    <property type="entry name" value="MFS_1"/>
    <property type="match status" value="1"/>
</dbReference>
<dbReference type="OrthoDB" id="3639251at2759"/>
<evidence type="ECO:0000256" key="3">
    <source>
        <dbReference type="ARBA" id="ARBA00022692"/>
    </source>
</evidence>
<reference evidence="9" key="1">
    <citation type="submission" date="2021-10" db="EMBL/GenBank/DDBJ databases">
        <authorList>
            <person name="Piombo E."/>
        </authorList>
    </citation>
    <scope>NUCLEOTIDE SEQUENCE</scope>
</reference>
<dbReference type="PANTHER" id="PTHR43791">
    <property type="entry name" value="PERMEASE-RELATED"/>
    <property type="match status" value="1"/>
</dbReference>
<dbReference type="AlphaFoldDB" id="A0A9N9ZIZ6"/>
<evidence type="ECO:0000256" key="2">
    <source>
        <dbReference type="ARBA" id="ARBA00022448"/>
    </source>
</evidence>
<evidence type="ECO:0000259" key="8">
    <source>
        <dbReference type="PROSITE" id="PS50850"/>
    </source>
</evidence>
<dbReference type="InterPro" id="IPR011701">
    <property type="entry name" value="MFS"/>
</dbReference>
<feature type="transmembrane region" description="Helical" evidence="7">
    <location>
        <begin position="246"/>
        <end position="268"/>
    </location>
</feature>
<dbReference type="GO" id="GO:0022857">
    <property type="term" value="F:transmembrane transporter activity"/>
    <property type="evidence" value="ECO:0007669"/>
    <property type="project" value="InterPro"/>
</dbReference>
<name>A0A9N9ZIZ6_9HYPO</name>
<feature type="domain" description="Major facilitator superfamily (MFS) profile" evidence="8">
    <location>
        <begin position="79"/>
        <end position="541"/>
    </location>
</feature>
<feature type="region of interest" description="Disordered" evidence="6">
    <location>
        <begin position="1"/>
        <end position="33"/>
    </location>
</feature>
<dbReference type="GO" id="GO:0016020">
    <property type="term" value="C:membrane"/>
    <property type="evidence" value="ECO:0007669"/>
    <property type="project" value="UniProtKB-SubCell"/>
</dbReference>
<dbReference type="SUPFAM" id="SSF103473">
    <property type="entry name" value="MFS general substrate transporter"/>
    <property type="match status" value="1"/>
</dbReference>
<feature type="compositionally biased region" description="Polar residues" evidence="6">
    <location>
        <begin position="1"/>
        <end position="22"/>
    </location>
</feature>
<feature type="transmembrane region" description="Helical" evidence="7">
    <location>
        <begin position="280"/>
        <end position="300"/>
    </location>
</feature>
<dbReference type="InterPro" id="IPR020846">
    <property type="entry name" value="MFS_dom"/>
</dbReference>
<dbReference type="Gene3D" id="1.20.1250.20">
    <property type="entry name" value="MFS general substrate transporter like domains"/>
    <property type="match status" value="2"/>
</dbReference>
<keyword evidence="5 7" id="KW-0472">Membrane</keyword>
<proteinExistence type="predicted"/>
<organism evidence="9 10">
    <name type="scientific">Clonostachys solani</name>
    <dbReference type="NCBI Taxonomy" id="160281"/>
    <lineage>
        <taxon>Eukaryota</taxon>
        <taxon>Fungi</taxon>
        <taxon>Dikarya</taxon>
        <taxon>Ascomycota</taxon>
        <taxon>Pezizomycotina</taxon>
        <taxon>Sordariomycetes</taxon>
        <taxon>Hypocreomycetidae</taxon>
        <taxon>Hypocreales</taxon>
        <taxon>Bionectriaceae</taxon>
        <taxon>Clonostachys</taxon>
    </lineage>
</organism>
<evidence type="ECO:0000256" key="4">
    <source>
        <dbReference type="ARBA" id="ARBA00022989"/>
    </source>
</evidence>
<evidence type="ECO:0000256" key="7">
    <source>
        <dbReference type="SAM" id="Phobius"/>
    </source>
</evidence>
<feature type="transmembrane region" description="Helical" evidence="7">
    <location>
        <begin position="359"/>
        <end position="383"/>
    </location>
</feature>
<accession>A0A9N9ZIZ6</accession>
<dbReference type="PROSITE" id="PS50850">
    <property type="entry name" value="MFS"/>
    <property type="match status" value="1"/>
</dbReference>
<dbReference type="EMBL" id="CABFOC020000063">
    <property type="protein sequence ID" value="CAH0055979.1"/>
    <property type="molecule type" value="Genomic_DNA"/>
</dbReference>
<feature type="transmembrane region" description="Helical" evidence="7">
    <location>
        <begin position="212"/>
        <end position="234"/>
    </location>
</feature>
<comment type="subcellular location">
    <subcellularLocation>
        <location evidence="1">Membrane</location>
        <topology evidence="1">Multi-pass membrane protein</topology>
    </subcellularLocation>
</comment>
<feature type="transmembrane region" description="Helical" evidence="7">
    <location>
        <begin position="451"/>
        <end position="471"/>
    </location>
</feature>
<evidence type="ECO:0000313" key="9">
    <source>
        <dbReference type="EMBL" id="CAH0055979.1"/>
    </source>
</evidence>
<dbReference type="Proteomes" id="UP000775872">
    <property type="component" value="Unassembled WGS sequence"/>
</dbReference>
<protein>
    <recommendedName>
        <fullName evidence="8">Major facilitator superfamily (MFS) profile domain-containing protein</fullName>
    </recommendedName>
</protein>
<feature type="transmembrane region" description="Helical" evidence="7">
    <location>
        <begin position="173"/>
        <end position="192"/>
    </location>
</feature>
<sequence>MAEATSSNIQATPEQGRSSASEQGHETKSPAIVLSTTVPEVEPDVKSSSKWRRFASFFWDSIDGDPEYRSYVRRLDMIFFPTVLLGYFIKYLDQTNYSKPANSHLRIGRVLIYLQTGNAFVSGMQEDLQLYGNERNWLNTWFSLGIMVGAVPAQMTSLSVVRPSILIPVCEVIWSALAIGMGFTHSIKVVSIQIEFTLSVSWVLTETDIKMYALRFLTGLAEACAFPGYIAMLGSWYGPKELTKRLAILLEVESIASMFSGYLQAGLYSSMNGRSGLAGWRWLFIMDGIISLPIAFWGFFGLPDHPHNTKAFYWSKKLLTHLNFQHIQYGLERIEKFGQTRQIKLNWSEIKRIYSGWEIWMFVVPYTMVAACHTSTSYFNLWLKHEGYSVIETNYLPTGGNALAIVVTVAWGMIADRTKQYFWLILVLQVLMILANILLSVWDIPKSALMFSYYISYAGSAATPVLISWAYGLNAGDNNRRQLLVATANVVSYAWVLWVPLVLFPTYDAPKYKYGYQILILFGGIAIISIVLMRYLYARKE</sequence>
<keyword evidence="10" id="KW-1185">Reference proteome</keyword>
<keyword evidence="4 7" id="KW-1133">Transmembrane helix</keyword>
<evidence type="ECO:0000313" key="10">
    <source>
        <dbReference type="Proteomes" id="UP000775872"/>
    </source>
</evidence>
<comment type="caution">
    <text evidence="9">The sequence shown here is derived from an EMBL/GenBank/DDBJ whole genome shotgun (WGS) entry which is preliminary data.</text>
</comment>
<evidence type="ECO:0000256" key="5">
    <source>
        <dbReference type="ARBA" id="ARBA00023136"/>
    </source>
</evidence>
<evidence type="ECO:0000256" key="6">
    <source>
        <dbReference type="SAM" id="MobiDB-lite"/>
    </source>
</evidence>
<feature type="transmembrane region" description="Helical" evidence="7">
    <location>
        <begin position="516"/>
        <end position="537"/>
    </location>
</feature>
<dbReference type="InterPro" id="IPR036259">
    <property type="entry name" value="MFS_trans_sf"/>
</dbReference>
<evidence type="ECO:0000256" key="1">
    <source>
        <dbReference type="ARBA" id="ARBA00004141"/>
    </source>
</evidence>